<feature type="region of interest" description="Disordered" evidence="1">
    <location>
        <begin position="1"/>
        <end position="253"/>
    </location>
</feature>
<evidence type="ECO:0000256" key="1">
    <source>
        <dbReference type="SAM" id="MobiDB-lite"/>
    </source>
</evidence>
<gene>
    <name evidence="2" type="ORF">AVDCRST_MAG83-2577</name>
</gene>
<dbReference type="AlphaFoldDB" id="A0A6J4IH36"/>
<organism evidence="2">
    <name type="scientific">uncultured Arthrobacter sp</name>
    <dbReference type="NCBI Taxonomy" id="114050"/>
    <lineage>
        <taxon>Bacteria</taxon>
        <taxon>Bacillati</taxon>
        <taxon>Actinomycetota</taxon>
        <taxon>Actinomycetes</taxon>
        <taxon>Micrococcales</taxon>
        <taxon>Micrococcaceae</taxon>
        <taxon>Arthrobacter</taxon>
        <taxon>environmental samples</taxon>
    </lineage>
</organism>
<sequence length="253" mass="27040">AAQHHPAPADHRLERGHPRGHRAGGRRHLPERHPRRHRRRPPARPRRGPCDPDGRPGRSRPRAQRGGPRGNRRPPVVGPHRPRPGVRRGGGAGPAARPGRDGPARAAFGPLLQDLHPPDGHHLLPAVAQRGGAGTRLECEPHPPHHGGDRGSAGDRETGNLRGVLRHPHPGRPGVHQLLQRRRGLPLGSDLHPGARTHLLLQPRRPGVSRLPPSPDPAGPGQRRPLGGADHGRPDTAGGHQPGPRLVPGPPGL</sequence>
<feature type="compositionally biased region" description="Basic residues" evidence="1">
    <location>
        <begin position="18"/>
        <end position="47"/>
    </location>
</feature>
<evidence type="ECO:0000313" key="2">
    <source>
        <dbReference type="EMBL" id="CAA9250271.1"/>
    </source>
</evidence>
<proteinExistence type="predicted"/>
<reference evidence="2" key="1">
    <citation type="submission" date="2020-02" db="EMBL/GenBank/DDBJ databases">
        <authorList>
            <person name="Meier V. D."/>
        </authorList>
    </citation>
    <scope>NUCLEOTIDE SEQUENCE</scope>
    <source>
        <strain evidence="2">AVDCRST_MAG83</strain>
    </source>
</reference>
<feature type="compositionally biased region" description="Basic and acidic residues" evidence="1">
    <location>
        <begin position="7"/>
        <end position="17"/>
    </location>
</feature>
<feature type="compositionally biased region" description="Basic and acidic residues" evidence="1">
    <location>
        <begin position="137"/>
        <end position="159"/>
    </location>
</feature>
<name>A0A6J4IH36_9MICC</name>
<dbReference type="EMBL" id="CADCTE010000121">
    <property type="protein sequence ID" value="CAA9250271.1"/>
    <property type="molecule type" value="Genomic_DNA"/>
</dbReference>
<feature type="non-terminal residue" evidence="2">
    <location>
        <position position="1"/>
    </location>
</feature>
<accession>A0A6J4IH36</accession>
<feature type="non-terminal residue" evidence="2">
    <location>
        <position position="253"/>
    </location>
</feature>
<protein>
    <submittedName>
        <fullName evidence="2">Trehalose utilization protein ThuA</fullName>
    </submittedName>
</protein>